<dbReference type="InterPro" id="IPR001497">
    <property type="entry name" value="MethylDNA_cys_MeTrfase_AS"/>
</dbReference>
<dbReference type="InterPro" id="IPR014048">
    <property type="entry name" value="MethylDNA_cys_MeTrfase_DNA-bd"/>
</dbReference>
<keyword evidence="2" id="KW-0489">Methyltransferase</keyword>
<comment type="caution">
    <text evidence="8">The sequence shown here is derived from an EMBL/GenBank/DDBJ whole genome shotgun (WGS) entry which is preliminary data.</text>
</comment>
<evidence type="ECO:0000313" key="9">
    <source>
        <dbReference type="Proteomes" id="UP000216998"/>
    </source>
</evidence>
<reference evidence="8 9" key="1">
    <citation type="submission" date="2017-07" db="EMBL/GenBank/DDBJ databases">
        <title>Niveispirillum cyanobacteriorum sp. nov., isolated from cyanobacterial aggregates in a eutrophic lake.</title>
        <authorList>
            <person name="Cai H."/>
        </authorList>
    </citation>
    <scope>NUCLEOTIDE SEQUENCE [LARGE SCALE GENOMIC DNA]</scope>
    <source>
        <strain evidence="9">TH1-14</strain>
    </source>
</reference>
<evidence type="ECO:0000256" key="5">
    <source>
        <dbReference type="ARBA" id="ARBA00023204"/>
    </source>
</evidence>
<dbReference type="Gene3D" id="1.10.10.10">
    <property type="entry name" value="Winged helix-like DNA-binding domain superfamily/Winged helix DNA-binding domain"/>
    <property type="match status" value="1"/>
</dbReference>
<dbReference type="PANTHER" id="PTHR10815:SF5">
    <property type="entry name" value="METHYLATED-DNA--PROTEIN-CYSTEINE METHYLTRANSFERASE"/>
    <property type="match status" value="1"/>
</dbReference>
<comment type="catalytic activity">
    <reaction evidence="1">
        <text>a 4-O-methyl-thymidine in DNA + L-cysteinyl-[protein] = a thymidine in DNA + S-methyl-L-cysteinyl-[protein]</text>
        <dbReference type="Rhea" id="RHEA:53428"/>
        <dbReference type="Rhea" id="RHEA-COMP:10131"/>
        <dbReference type="Rhea" id="RHEA-COMP:10132"/>
        <dbReference type="Rhea" id="RHEA-COMP:13555"/>
        <dbReference type="Rhea" id="RHEA-COMP:13556"/>
        <dbReference type="ChEBI" id="CHEBI:29950"/>
        <dbReference type="ChEBI" id="CHEBI:82612"/>
        <dbReference type="ChEBI" id="CHEBI:137386"/>
        <dbReference type="ChEBI" id="CHEBI:137387"/>
        <dbReference type="EC" id="2.1.1.63"/>
    </reaction>
</comment>
<dbReference type="InterPro" id="IPR036631">
    <property type="entry name" value="MGMT_N_sf"/>
</dbReference>
<dbReference type="SUPFAM" id="SSF46767">
    <property type="entry name" value="Methylated DNA-protein cysteine methyltransferase, C-terminal domain"/>
    <property type="match status" value="1"/>
</dbReference>
<evidence type="ECO:0000256" key="6">
    <source>
        <dbReference type="ARBA" id="ARBA00049348"/>
    </source>
</evidence>
<dbReference type="PROSITE" id="PS00374">
    <property type="entry name" value="MGMT"/>
    <property type="match status" value="1"/>
</dbReference>
<dbReference type="GO" id="GO:0006281">
    <property type="term" value="P:DNA repair"/>
    <property type="evidence" value="ECO:0007669"/>
    <property type="project" value="UniProtKB-KW"/>
</dbReference>
<keyword evidence="5" id="KW-0234">DNA repair</keyword>
<dbReference type="GO" id="GO:0032259">
    <property type="term" value="P:methylation"/>
    <property type="evidence" value="ECO:0007669"/>
    <property type="project" value="UniProtKB-KW"/>
</dbReference>
<comment type="catalytic activity">
    <reaction evidence="6">
        <text>a 6-O-methyl-2'-deoxyguanosine in DNA + L-cysteinyl-[protein] = S-methyl-L-cysteinyl-[protein] + a 2'-deoxyguanosine in DNA</text>
        <dbReference type="Rhea" id="RHEA:24000"/>
        <dbReference type="Rhea" id="RHEA-COMP:10131"/>
        <dbReference type="Rhea" id="RHEA-COMP:10132"/>
        <dbReference type="Rhea" id="RHEA-COMP:11367"/>
        <dbReference type="Rhea" id="RHEA-COMP:11368"/>
        <dbReference type="ChEBI" id="CHEBI:29950"/>
        <dbReference type="ChEBI" id="CHEBI:82612"/>
        <dbReference type="ChEBI" id="CHEBI:85445"/>
        <dbReference type="ChEBI" id="CHEBI:85448"/>
        <dbReference type="EC" id="2.1.1.63"/>
    </reaction>
</comment>
<evidence type="ECO:0000256" key="4">
    <source>
        <dbReference type="ARBA" id="ARBA00022763"/>
    </source>
</evidence>
<keyword evidence="4" id="KW-0227">DNA damage</keyword>
<dbReference type="CDD" id="cd06445">
    <property type="entry name" value="ATase"/>
    <property type="match status" value="1"/>
</dbReference>
<evidence type="ECO:0000313" key="8">
    <source>
        <dbReference type="EMBL" id="OYQ35365.1"/>
    </source>
</evidence>
<evidence type="ECO:0000256" key="3">
    <source>
        <dbReference type="ARBA" id="ARBA00022679"/>
    </source>
</evidence>
<dbReference type="EMBL" id="NOXU01000026">
    <property type="protein sequence ID" value="OYQ35365.1"/>
    <property type="molecule type" value="Genomic_DNA"/>
</dbReference>
<dbReference type="AlphaFoldDB" id="A0A255Z396"/>
<dbReference type="OrthoDB" id="9802228at2"/>
<dbReference type="InterPro" id="IPR036388">
    <property type="entry name" value="WH-like_DNA-bd_sf"/>
</dbReference>
<evidence type="ECO:0000256" key="1">
    <source>
        <dbReference type="ARBA" id="ARBA00001286"/>
    </source>
</evidence>
<keyword evidence="9" id="KW-1185">Reference proteome</keyword>
<gene>
    <name evidence="8" type="ORF">CHU95_09165</name>
</gene>
<dbReference type="SUPFAM" id="SSF53155">
    <property type="entry name" value="Methylated DNA-protein cysteine methyltransferase domain"/>
    <property type="match status" value="1"/>
</dbReference>
<accession>A0A255Z396</accession>
<dbReference type="RefSeq" id="WP_094455967.1">
    <property type="nucleotide sequence ID" value="NZ_NOXU01000026.1"/>
</dbReference>
<dbReference type="InterPro" id="IPR036217">
    <property type="entry name" value="MethylDNA_cys_MeTrfase_DNAb"/>
</dbReference>
<keyword evidence="3" id="KW-0808">Transferase</keyword>
<proteinExistence type="predicted"/>
<protein>
    <recommendedName>
        <fullName evidence="7">Methylated-DNA-[protein]-cysteine S-methyltransferase DNA binding domain-containing protein</fullName>
    </recommendedName>
</protein>
<organism evidence="8 9">
    <name type="scientific">Niveispirillum lacus</name>
    <dbReference type="NCBI Taxonomy" id="1981099"/>
    <lineage>
        <taxon>Bacteria</taxon>
        <taxon>Pseudomonadati</taxon>
        <taxon>Pseudomonadota</taxon>
        <taxon>Alphaproteobacteria</taxon>
        <taxon>Rhodospirillales</taxon>
        <taxon>Azospirillaceae</taxon>
        <taxon>Niveispirillum</taxon>
    </lineage>
</organism>
<evidence type="ECO:0000256" key="2">
    <source>
        <dbReference type="ARBA" id="ARBA00022603"/>
    </source>
</evidence>
<dbReference type="Proteomes" id="UP000216998">
    <property type="component" value="Unassembled WGS sequence"/>
</dbReference>
<dbReference type="NCBIfam" id="TIGR00589">
    <property type="entry name" value="ogt"/>
    <property type="match status" value="1"/>
</dbReference>
<dbReference type="GO" id="GO:0003908">
    <property type="term" value="F:methylated-DNA-[protein]-cysteine S-methyltransferase activity"/>
    <property type="evidence" value="ECO:0007669"/>
    <property type="project" value="UniProtKB-EC"/>
</dbReference>
<name>A0A255Z396_9PROT</name>
<dbReference type="PANTHER" id="PTHR10815">
    <property type="entry name" value="METHYLATED-DNA--PROTEIN-CYSTEINE METHYLTRANSFERASE"/>
    <property type="match status" value="1"/>
</dbReference>
<dbReference type="Pfam" id="PF01035">
    <property type="entry name" value="DNA_binding_1"/>
    <property type="match status" value="1"/>
</dbReference>
<feature type="domain" description="Methylated-DNA-[protein]-cysteine S-methyltransferase DNA binding" evidence="7">
    <location>
        <begin position="88"/>
        <end position="178"/>
    </location>
</feature>
<sequence>MIERYFHLFDTTIGTCAIAWRPGGLLAVRLPAVEGGDLAQKMRRAVPGAVAGEPDAEAASAIAGIRALLSGQKRDLAEIRLDMAATSPFDRAVYAIARAIPPGKTLTYGQVGKQLPPDVLADLPASIVPRAVGQSLGRNPWPIVVPCHRVMAAAGGTGSFSAPGGVDTKLTLLRIEGAFLPAQQLGLF</sequence>
<evidence type="ECO:0000259" key="7">
    <source>
        <dbReference type="Pfam" id="PF01035"/>
    </source>
</evidence>